<reference evidence="2 3" key="1">
    <citation type="submission" date="2017-12" db="EMBL/GenBank/DDBJ databases">
        <title>Integrating genomic resources of turbot (Scophthalmus maximus) in depth evaluation of genetic and physical mapping variation across individuals.</title>
        <authorList>
            <person name="Martinez P."/>
        </authorList>
    </citation>
    <scope>NUCLEOTIDE SEQUENCE [LARGE SCALE GENOMIC DNA]</scope>
</reference>
<keyword evidence="1" id="KW-0812">Transmembrane</keyword>
<evidence type="ECO:0000313" key="3">
    <source>
        <dbReference type="Proteomes" id="UP000246464"/>
    </source>
</evidence>
<name>A0A2U9B1Y0_SCOMX</name>
<dbReference type="Proteomes" id="UP000246464">
    <property type="component" value="Chromosome 2"/>
</dbReference>
<keyword evidence="1" id="KW-1133">Transmembrane helix</keyword>
<accession>A0A2U9B1Y0</accession>
<organism evidence="2 3">
    <name type="scientific">Scophthalmus maximus</name>
    <name type="common">Turbot</name>
    <name type="synonym">Psetta maxima</name>
    <dbReference type="NCBI Taxonomy" id="52904"/>
    <lineage>
        <taxon>Eukaryota</taxon>
        <taxon>Metazoa</taxon>
        <taxon>Chordata</taxon>
        <taxon>Craniata</taxon>
        <taxon>Vertebrata</taxon>
        <taxon>Euteleostomi</taxon>
        <taxon>Actinopterygii</taxon>
        <taxon>Neopterygii</taxon>
        <taxon>Teleostei</taxon>
        <taxon>Neoteleostei</taxon>
        <taxon>Acanthomorphata</taxon>
        <taxon>Carangaria</taxon>
        <taxon>Pleuronectiformes</taxon>
        <taxon>Pleuronectoidei</taxon>
        <taxon>Scophthalmidae</taxon>
        <taxon>Scophthalmus</taxon>
    </lineage>
</organism>
<proteinExistence type="predicted"/>
<evidence type="ECO:0000313" key="2">
    <source>
        <dbReference type="EMBL" id="AWO97942.1"/>
    </source>
</evidence>
<dbReference type="AlphaFoldDB" id="A0A2U9B1Y0"/>
<gene>
    <name evidence="2" type="ORF">SMAX5B_005480</name>
</gene>
<evidence type="ECO:0000256" key="1">
    <source>
        <dbReference type="SAM" id="Phobius"/>
    </source>
</evidence>
<dbReference type="EMBL" id="CP026244">
    <property type="protein sequence ID" value="AWO97942.1"/>
    <property type="molecule type" value="Genomic_DNA"/>
</dbReference>
<protein>
    <submittedName>
        <fullName evidence="2">Uncharacterized protein</fullName>
    </submittedName>
</protein>
<feature type="transmembrane region" description="Helical" evidence="1">
    <location>
        <begin position="20"/>
        <end position="41"/>
    </location>
</feature>
<sequence length="77" mass="8761">MAPVSRRKDASRWPRMSSTFWAVVLLTALLVLYCVVSLVIYGCTFCNQTPPYEIRGPITETRPTELRQLASGAKTWR</sequence>
<keyword evidence="1" id="KW-0472">Membrane</keyword>
<keyword evidence="3" id="KW-1185">Reference proteome</keyword>